<feature type="transmembrane region" description="Helical" evidence="7">
    <location>
        <begin position="178"/>
        <end position="200"/>
    </location>
</feature>
<keyword evidence="4 7" id="KW-0472">Membrane</keyword>
<evidence type="ECO:0000256" key="5">
    <source>
        <dbReference type="ARBA" id="ARBA00038359"/>
    </source>
</evidence>
<dbReference type="Pfam" id="PF20684">
    <property type="entry name" value="Fung_rhodopsin"/>
    <property type="match status" value="1"/>
</dbReference>
<gene>
    <name evidence="9" type="ORF">EDB81DRAFT_951508</name>
</gene>
<sequence>MGSDTAKLTTTTVPLNSRPEVRQALLTVIVFCVLIAVWSALRLYARRVRHTPLTVEDTLFYVSVAAYYGMSVAFFLLLYLGGVGYHMDQLGKGHVARLTQSMLAIQGLYGLSMCTSKWSILWMLKRVFAVRMFWICTWIIILVQAAWMIMTLLIGLLICRPVQKNWDPTTDGTCGDQIAGYTAVSIVNVIVDVAMCLLPIPVIWGLQVKTPYRLALFGIFGIGIVSVIFAIIRLVSLRKIDFDDFSYSVPQVITWTYAECGVVILVACSPLLRPIFDKLFRRFLSSVKKSDQYGPSYESRNFQNSANTAPKMGSKMRSGFMTVGESEESLELGDIRSEGRIQSKATSSRETRPTNEEVGTWSPNKDLKMGIMVEKEVSQTVNLVK</sequence>
<protein>
    <recommendedName>
        <fullName evidence="8">Rhodopsin domain-containing protein</fullName>
    </recommendedName>
</protein>
<dbReference type="EMBL" id="JAGMUV010000020">
    <property type="protein sequence ID" value="KAH7126147.1"/>
    <property type="molecule type" value="Genomic_DNA"/>
</dbReference>
<feature type="compositionally biased region" description="Basic and acidic residues" evidence="6">
    <location>
        <begin position="333"/>
        <end position="355"/>
    </location>
</feature>
<evidence type="ECO:0000256" key="6">
    <source>
        <dbReference type="SAM" id="MobiDB-lite"/>
    </source>
</evidence>
<reference evidence="9" key="1">
    <citation type="journal article" date="2021" name="Nat. Commun.">
        <title>Genetic determinants of endophytism in the Arabidopsis root mycobiome.</title>
        <authorList>
            <person name="Mesny F."/>
            <person name="Miyauchi S."/>
            <person name="Thiergart T."/>
            <person name="Pickel B."/>
            <person name="Atanasova L."/>
            <person name="Karlsson M."/>
            <person name="Huettel B."/>
            <person name="Barry K.W."/>
            <person name="Haridas S."/>
            <person name="Chen C."/>
            <person name="Bauer D."/>
            <person name="Andreopoulos W."/>
            <person name="Pangilinan J."/>
            <person name="LaButti K."/>
            <person name="Riley R."/>
            <person name="Lipzen A."/>
            <person name="Clum A."/>
            <person name="Drula E."/>
            <person name="Henrissat B."/>
            <person name="Kohler A."/>
            <person name="Grigoriev I.V."/>
            <person name="Martin F.M."/>
            <person name="Hacquard S."/>
        </authorList>
    </citation>
    <scope>NUCLEOTIDE SEQUENCE</scope>
    <source>
        <strain evidence="9">MPI-CAGE-AT-0147</strain>
    </source>
</reference>
<feature type="region of interest" description="Disordered" evidence="6">
    <location>
        <begin position="327"/>
        <end position="364"/>
    </location>
</feature>
<evidence type="ECO:0000256" key="1">
    <source>
        <dbReference type="ARBA" id="ARBA00004141"/>
    </source>
</evidence>
<evidence type="ECO:0000259" key="8">
    <source>
        <dbReference type="Pfam" id="PF20684"/>
    </source>
</evidence>
<proteinExistence type="inferred from homology"/>
<dbReference type="PANTHER" id="PTHR33048:SF57">
    <property type="entry name" value="INTEGRAL MEMBRANE PROTEIN-RELATED"/>
    <property type="match status" value="1"/>
</dbReference>
<dbReference type="GO" id="GO:0016020">
    <property type="term" value="C:membrane"/>
    <property type="evidence" value="ECO:0007669"/>
    <property type="project" value="UniProtKB-SubCell"/>
</dbReference>
<evidence type="ECO:0000256" key="7">
    <source>
        <dbReference type="SAM" id="Phobius"/>
    </source>
</evidence>
<feature type="transmembrane region" description="Helical" evidence="7">
    <location>
        <begin position="252"/>
        <end position="272"/>
    </location>
</feature>
<keyword evidence="10" id="KW-1185">Reference proteome</keyword>
<dbReference type="InterPro" id="IPR052337">
    <property type="entry name" value="SAT4-like"/>
</dbReference>
<keyword evidence="2 7" id="KW-0812">Transmembrane</keyword>
<evidence type="ECO:0000313" key="9">
    <source>
        <dbReference type="EMBL" id="KAH7126147.1"/>
    </source>
</evidence>
<feature type="transmembrane region" description="Helical" evidence="7">
    <location>
        <begin position="24"/>
        <end position="45"/>
    </location>
</feature>
<keyword evidence="3 7" id="KW-1133">Transmembrane helix</keyword>
<evidence type="ECO:0000256" key="3">
    <source>
        <dbReference type="ARBA" id="ARBA00022989"/>
    </source>
</evidence>
<evidence type="ECO:0000256" key="4">
    <source>
        <dbReference type="ARBA" id="ARBA00023136"/>
    </source>
</evidence>
<comment type="caution">
    <text evidence="9">The sequence shown here is derived from an EMBL/GenBank/DDBJ whole genome shotgun (WGS) entry which is preliminary data.</text>
</comment>
<feature type="transmembrane region" description="Helical" evidence="7">
    <location>
        <begin position="212"/>
        <end position="232"/>
    </location>
</feature>
<name>A0A9P9DW80_9HYPO</name>
<accession>A0A9P9DW80</accession>
<dbReference type="Proteomes" id="UP000738349">
    <property type="component" value="Unassembled WGS sequence"/>
</dbReference>
<organism evidence="9 10">
    <name type="scientific">Dactylonectria macrodidyma</name>
    <dbReference type="NCBI Taxonomy" id="307937"/>
    <lineage>
        <taxon>Eukaryota</taxon>
        <taxon>Fungi</taxon>
        <taxon>Dikarya</taxon>
        <taxon>Ascomycota</taxon>
        <taxon>Pezizomycotina</taxon>
        <taxon>Sordariomycetes</taxon>
        <taxon>Hypocreomycetidae</taxon>
        <taxon>Hypocreales</taxon>
        <taxon>Nectriaceae</taxon>
        <taxon>Dactylonectria</taxon>
    </lineage>
</organism>
<dbReference type="AlphaFoldDB" id="A0A9P9DW80"/>
<feature type="transmembrane region" description="Helical" evidence="7">
    <location>
        <begin position="132"/>
        <end position="158"/>
    </location>
</feature>
<dbReference type="PANTHER" id="PTHR33048">
    <property type="entry name" value="PTH11-LIKE INTEGRAL MEMBRANE PROTEIN (AFU_ORTHOLOGUE AFUA_5G11245)"/>
    <property type="match status" value="1"/>
</dbReference>
<evidence type="ECO:0000256" key="2">
    <source>
        <dbReference type="ARBA" id="ARBA00022692"/>
    </source>
</evidence>
<feature type="transmembrane region" description="Helical" evidence="7">
    <location>
        <begin position="57"/>
        <end position="81"/>
    </location>
</feature>
<dbReference type="OrthoDB" id="5421689at2759"/>
<feature type="transmembrane region" description="Helical" evidence="7">
    <location>
        <begin position="101"/>
        <end position="120"/>
    </location>
</feature>
<dbReference type="InterPro" id="IPR049326">
    <property type="entry name" value="Rhodopsin_dom_fungi"/>
</dbReference>
<evidence type="ECO:0000313" key="10">
    <source>
        <dbReference type="Proteomes" id="UP000738349"/>
    </source>
</evidence>
<feature type="domain" description="Rhodopsin" evidence="8">
    <location>
        <begin position="41"/>
        <end position="277"/>
    </location>
</feature>
<comment type="similarity">
    <text evidence="5">Belongs to the SAT4 family.</text>
</comment>
<comment type="subcellular location">
    <subcellularLocation>
        <location evidence="1">Membrane</location>
        <topology evidence="1">Multi-pass membrane protein</topology>
    </subcellularLocation>
</comment>